<gene>
    <name evidence="1" type="ORF">F9K24_09860</name>
</gene>
<dbReference type="EMBL" id="WBUI01000008">
    <property type="protein sequence ID" value="KAB2932676.1"/>
    <property type="molecule type" value="Genomic_DNA"/>
</dbReference>
<dbReference type="AlphaFoldDB" id="A0A833H1R5"/>
<evidence type="ECO:0008006" key="3">
    <source>
        <dbReference type="Google" id="ProtNLM"/>
    </source>
</evidence>
<organism evidence="1 2">
    <name type="scientific">Leptonema illini</name>
    <dbReference type="NCBI Taxonomy" id="183"/>
    <lineage>
        <taxon>Bacteria</taxon>
        <taxon>Pseudomonadati</taxon>
        <taxon>Spirochaetota</taxon>
        <taxon>Spirochaetia</taxon>
        <taxon>Leptospirales</taxon>
        <taxon>Leptospiraceae</taxon>
        <taxon>Leptonema</taxon>
    </lineage>
</organism>
<sequence length="76" mass="8781">MPQISLYIDEETLRKVELAAKKRQMSISKWVAEQIRSKIEPAYPEGYESLFGSVKEGELVRPAQPTYEQDTPREPL</sequence>
<protein>
    <recommendedName>
        <fullName evidence="3">CopG family transcriptional regulator</fullName>
    </recommendedName>
</protein>
<reference evidence="1 2" key="1">
    <citation type="submission" date="2019-10" db="EMBL/GenBank/DDBJ databases">
        <title>Extracellular Electron Transfer in a Candidatus Methanoperedens spp. Enrichment Culture.</title>
        <authorList>
            <person name="Berger S."/>
            <person name="Rangel Shaw D."/>
            <person name="Berben T."/>
            <person name="In 'T Zandt M."/>
            <person name="Frank J."/>
            <person name="Reimann J."/>
            <person name="Jetten M.S.M."/>
            <person name="Welte C.U."/>
        </authorList>
    </citation>
    <scope>NUCLEOTIDE SEQUENCE [LARGE SCALE GENOMIC DNA]</scope>
    <source>
        <strain evidence="1">SB12</strain>
    </source>
</reference>
<name>A0A833H1R5_9LEPT</name>
<comment type="caution">
    <text evidence="1">The sequence shown here is derived from an EMBL/GenBank/DDBJ whole genome shotgun (WGS) entry which is preliminary data.</text>
</comment>
<accession>A0A833H1R5</accession>
<dbReference type="Proteomes" id="UP000460298">
    <property type="component" value="Unassembled WGS sequence"/>
</dbReference>
<dbReference type="SUPFAM" id="SSF47598">
    <property type="entry name" value="Ribbon-helix-helix"/>
    <property type="match status" value="1"/>
</dbReference>
<proteinExistence type="predicted"/>
<evidence type="ECO:0000313" key="2">
    <source>
        <dbReference type="Proteomes" id="UP000460298"/>
    </source>
</evidence>
<dbReference type="GO" id="GO:0006355">
    <property type="term" value="P:regulation of DNA-templated transcription"/>
    <property type="evidence" value="ECO:0007669"/>
    <property type="project" value="InterPro"/>
</dbReference>
<evidence type="ECO:0000313" key="1">
    <source>
        <dbReference type="EMBL" id="KAB2932676.1"/>
    </source>
</evidence>
<dbReference type="InterPro" id="IPR010985">
    <property type="entry name" value="Ribbon_hlx_hlx"/>
</dbReference>